<evidence type="ECO:0000313" key="1">
    <source>
        <dbReference type="EMBL" id="RNA44530.1"/>
    </source>
</evidence>
<dbReference type="EMBL" id="REGN01000093">
    <property type="protein sequence ID" value="RNA44530.1"/>
    <property type="molecule type" value="Genomic_DNA"/>
</dbReference>
<dbReference type="STRING" id="10195.A0A3M7T9J9"/>
<accession>A0A3M7T9J9</accession>
<dbReference type="OrthoDB" id="444255at2759"/>
<feature type="non-terminal residue" evidence="1">
    <location>
        <position position="1"/>
    </location>
</feature>
<sequence length="350" mass="41952">PVIKSVKPVLKNQVKINDFLVDLKKIYQNEPLYGLNEKLDKKSNVFQTLADNQALLVIRDVLPESTFNETKFFPFAIDYKNFKRLYHTISAWFPSCTQSLIKTNYFDFDIISSLYLNCDLTELQISIFYERENFLWIPEDDFQNKKKLFNDKPRAFKKFETKKIKFFIYEFNVVEDLSKFWYQYKNSEFVECNFEEGDFNLEKNNNEAISKRQIVLEMLLNVRDLAESEKKDFWIVGQSLTEWYHNCDFVFNSNFVNIGILAQDFDSNLKKSLKNFVINSKNLNDTRGVRLQKSGLFMDINFFYEFNNTHFCFEYQQDRNKNQMFWPKFTKLCTAQILRENFLVPCEIIL</sequence>
<protein>
    <submittedName>
        <fullName evidence="1">Fukutin isoform X1</fullName>
    </submittedName>
</protein>
<keyword evidence="2" id="KW-1185">Reference proteome</keyword>
<evidence type="ECO:0000313" key="2">
    <source>
        <dbReference type="Proteomes" id="UP000276133"/>
    </source>
</evidence>
<reference evidence="1 2" key="1">
    <citation type="journal article" date="2018" name="Sci. Rep.">
        <title>Genomic signatures of local adaptation to the degree of environmental predictability in rotifers.</title>
        <authorList>
            <person name="Franch-Gras L."/>
            <person name="Hahn C."/>
            <person name="Garcia-Roger E.M."/>
            <person name="Carmona M.J."/>
            <person name="Serra M."/>
            <person name="Gomez A."/>
        </authorList>
    </citation>
    <scope>NUCLEOTIDE SEQUENCE [LARGE SCALE GENOMIC DNA]</scope>
    <source>
        <strain evidence="1">HYR1</strain>
    </source>
</reference>
<name>A0A3M7T9J9_BRAPC</name>
<organism evidence="1 2">
    <name type="scientific">Brachionus plicatilis</name>
    <name type="common">Marine rotifer</name>
    <name type="synonym">Brachionus muelleri</name>
    <dbReference type="NCBI Taxonomy" id="10195"/>
    <lineage>
        <taxon>Eukaryota</taxon>
        <taxon>Metazoa</taxon>
        <taxon>Spiralia</taxon>
        <taxon>Gnathifera</taxon>
        <taxon>Rotifera</taxon>
        <taxon>Eurotatoria</taxon>
        <taxon>Monogononta</taxon>
        <taxon>Pseudotrocha</taxon>
        <taxon>Ploima</taxon>
        <taxon>Brachionidae</taxon>
        <taxon>Brachionus</taxon>
    </lineage>
</organism>
<dbReference type="Proteomes" id="UP000276133">
    <property type="component" value="Unassembled WGS sequence"/>
</dbReference>
<comment type="caution">
    <text evidence="1">The sequence shown here is derived from an EMBL/GenBank/DDBJ whole genome shotgun (WGS) entry which is preliminary data.</text>
</comment>
<proteinExistence type="predicted"/>
<gene>
    <name evidence="1" type="ORF">BpHYR1_044208</name>
</gene>
<dbReference type="AlphaFoldDB" id="A0A3M7T9J9"/>